<dbReference type="AlphaFoldDB" id="A0A553JND3"/>
<dbReference type="OrthoDB" id="6256135at2"/>
<evidence type="ECO:0000313" key="3">
    <source>
        <dbReference type="Proteomes" id="UP000318126"/>
    </source>
</evidence>
<reference evidence="3" key="1">
    <citation type="submission" date="2019-07" db="EMBL/GenBank/DDBJ databases">
        <title>Shewanella sp. YLB-08 draft genomic sequence.</title>
        <authorList>
            <person name="Yu L."/>
        </authorList>
    </citation>
    <scope>NUCLEOTIDE SEQUENCE [LARGE SCALE GENOMIC DNA]</scope>
    <source>
        <strain evidence="3">JCM 20706</strain>
    </source>
</reference>
<feature type="chain" id="PRO_5021996577" description="DUF481 domain-containing protein" evidence="1">
    <location>
        <begin position="26"/>
        <end position="229"/>
    </location>
</feature>
<comment type="caution">
    <text evidence="2">The sequence shown here is derived from an EMBL/GenBank/DDBJ whole genome shotgun (WGS) entry which is preliminary data.</text>
</comment>
<dbReference type="Proteomes" id="UP000318126">
    <property type="component" value="Unassembled WGS sequence"/>
</dbReference>
<name>A0A553JND3_SHEHA</name>
<evidence type="ECO:0008006" key="4">
    <source>
        <dbReference type="Google" id="ProtNLM"/>
    </source>
</evidence>
<keyword evidence="1" id="KW-0732">Signal</keyword>
<accession>A0A553JND3</accession>
<dbReference type="EMBL" id="VKGK01000014">
    <property type="protein sequence ID" value="TRY13969.1"/>
    <property type="molecule type" value="Genomic_DNA"/>
</dbReference>
<evidence type="ECO:0000313" key="2">
    <source>
        <dbReference type="EMBL" id="TRY13969.1"/>
    </source>
</evidence>
<evidence type="ECO:0000256" key="1">
    <source>
        <dbReference type="SAM" id="SignalP"/>
    </source>
</evidence>
<protein>
    <recommendedName>
        <fullName evidence="4">DUF481 domain-containing protein</fullName>
    </recommendedName>
</protein>
<feature type="signal peptide" evidence="1">
    <location>
        <begin position="1"/>
        <end position="25"/>
    </location>
</feature>
<keyword evidence="3" id="KW-1185">Reference proteome</keyword>
<dbReference type="RefSeq" id="WP_144040539.1">
    <property type="nucleotide sequence ID" value="NZ_BMPL01000014.1"/>
</dbReference>
<organism evidence="2 3">
    <name type="scientific">Shewanella hanedai</name>
    <name type="common">Alteromonas hanedai</name>
    <dbReference type="NCBI Taxonomy" id="25"/>
    <lineage>
        <taxon>Bacteria</taxon>
        <taxon>Pseudomonadati</taxon>
        <taxon>Pseudomonadota</taxon>
        <taxon>Gammaproteobacteria</taxon>
        <taxon>Alteromonadales</taxon>
        <taxon>Shewanellaceae</taxon>
        <taxon>Shewanella</taxon>
    </lineage>
</organism>
<proteinExistence type="predicted"/>
<sequence>MSYSTQITLPLALILLSGVSTSAQAQLNRHIGDPLNLATSVGIGFDADVLKVGGRLGGETQKVELNTNLGGDKWTLSYLYAPVGQGNNLNISAKINHGKTETEIGRLSHYQYQVGVISEYIGWYETLVFTEVAANYLSIDDHSSSNSFAANASVSMLKPWTDRWYNQVSTEVSAAIDGRERFEGTAWVSLGYRLTEQWSWEIRYRYEANRIDDVELEETKWVFAVQSQF</sequence>
<gene>
    <name evidence="2" type="ORF">FN961_12635</name>
</gene>